<protein>
    <submittedName>
        <fullName evidence="2">Uncharacterized protein</fullName>
    </submittedName>
</protein>
<feature type="region of interest" description="Disordered" evidence="1">
    <location>
        <begin position="94"/>
        <end position="118"/>
    </location>
</feature>
<reference evidence="2 3" key="1">
    <citation type="journal article" date="2018" name="Biotechnol. Biofuels">
        <title>Integrative visual omics of the white-rot fungus Polyporus brumalis exposes the biotechnological potential of its oxidative enzymes for delignifying raw plant biomass.</title>
        <authorList>
            <person name="Miyauchi S."/>
            <person name="Rancon A."/>
            <person name="Drula E."/>
            <person name="Hage H."/>
            <person name="Chaduli D."/>
            <person name="Favel A."/>
            <person name="Grisel S."/>
            <person name="Henrissat B."/>
            <person name="Herpoel-Gimbert I."/>
            <person name="Ruiz-Duenas F.J."/>
            <person name="Chevret D."/>
            <person name="Hainaut M."/>
            <person name="Lin J."/>
            <person name="Wang M."/>
            <person name="Pangilinan J."/>
            <person name="Lipzen A."/>
            <person name="Lesage-Meessen L."/>
            <person name="Navarro D."/>
            <person name="Riley R."/>
            <person name="Grigoriev I.V."/>
            <person name="Zhou S."/>
            <person name="Raouche S."/>
            <person name="Rosso M.N."/>
        </authorList>
    </citation>
    <scope>NUCLEOTIDE SEQUENCE [LARGE SCALE GENOMIC DNA]</scope>
    <source>
        <strain evidence="2 3">BRFM 1820</strain>
    </source>
</reference>
<feature type="region of interest" description="Disordered" evidence="1">
    <location>
        <begin position="186"/>
        <end position="207"/>
    </location>
</feature>
<dbReference type="OrthoDB" id="2758056at2759"/>
<evidence type="ECO:0000256" key="1">
    <source>
        <dbReference type="SAM" id="MobiDB-lite"/>
    </source>
</evidence>
<keyword evidence="3" id="KW-1185">Reference proteome</keyword>
<feature type="region of interest" description="Disordered" evidence="1">
    <location>
        <begin position="270"/>
        <end position="294"/>
    </location>
</feature>
<dbReference type="AlphaFoldDB" id="A0A371CK32"/>
<dbReference type="Proteomes" id="UP000256964">
    <property type="component" value="Unassembled WGS sequence"/>
</dbReference>
<evidence type="ECO:0000313" key="2">
    <source>
        <dbReference type="EMBL" id="RDX40620.1"/>
    </source>
</evidence>
<accession>A0A371CK32</accession>
<evidence type="ECO:0000313" key="3">
    <source>
        <dbReference type="Proteomes" id="UP000256964"/>
    </source>
</evidence>
<dbReference type="EMBL" id="KZ857545">
    <property type="protein sequence ID" value="RDX40620.1"/>
    <property type="molecule type" value="Genomic_DNA"/>
</dbReference>
<sequence length="417" mass="46671">MSDVADRHPYLRRLEGSNDLLIRDEEDFMHRFTAHQVRLYCKFDFALRNGKFDPKKGAYAGGYDAFAHLWNRATNFTYRFSTLEEDGITVSVNGEHPDADRIAPLPTPAKPPPRFSDSQEDAIQGLLWDLAARDTRKRKRIDESRAQRKQKRAYAEEEKVDMVFGGLLDNDEELEQFDGMTKIRRNKKTGGRDETPVAGPSGTRRARAESVAESVVEVEKDKDTDAMADQASVISLSSTEEVGYGLTCHSSPEVPLATLAAAPPATQITSVTTKTTGNKRKRDDSYQASQEDAADVNGPTNLNFHYTLDYDNTDDEYPYKAMCVDGDNAHTLLSNVQVEEPDHAPWRVLIRMTNCFKGVSYEELLAIIIRCSGCDMFYTKEAFYTWHSAHCPSLRRGAKEVAEDSATAGNTTVEGLV</sequence>
<gene>
    <name evidence="2" type="ORF">OH76DRAFT_1423605</name>
</gene>
<proteinExistence type="predicted"/>
<organism evidence="2 3">
    <name type="scientific">Lentinus brumalis</name>
    <dbReference type="NCBI Taxonomy" id="2498619"/>
    <lineage>
        <taxon>Eukaryota</taxon>
        <taxon>Fungi</taxon>
        <taxon>Dikarya</taxon>
        <taxon>Basidiomycota</taxon>
        <taxon>Agaricomycotina</taxon>
        <taxon>Agaricomycetes</taxon>
        <taxon>Polyporales</taxon>
        <taxon>Polyporaceae</taxon>
        <taxon>Lentinus</taxon>
    </lineage>
</organism>
<name>A0A371CK32_9APHY</name>
<feature type="compositionally biased region" description="Pro residues" evidence="1">
    <location>
        <begin position="105"/>
        <end position="114"/>
    </location>
</feature>